<protein>
    <recommendedName>
        <fullName evidence="13">Prenyltransferase</fullName>
    </recommendedName>
</protein>
<sequence>MTGLRSVQTASDDFDVVLAKVSRFGSACYKFLRPYAVHLAVITAMSIYARVFVENPQLFKWSLLFKAFPGLIALLHSQAYYIGINQIYDIDIDRVNKPYLPLPAGELSLKQAWFIVIFNLLAGLLILRLTKVDAITTTLYCLGLFFGTFYSTPPFRFKGNPITASIVLPLMNGFIHNVCVLYATKASLGLPFQWSPPFVFIITFETLFFLVLSTIKDLTDIEGDM</sequence>
<keyword evidence="6 10" id="KW-0812">Transmembrane</keyword>
<keyword evidence="3" id="KW-0150">Chloroplast</keyword>
<evidence type="ECO:0000256" key="7">
    <source>
        <dbReference type="ARBA" id="ARBA00022946"/>
    </source>
</evidence>
<evidence type="ECO:0000256" key="5">
    <source>
        <dbReference type="ARBA" id="ARBA00022679"/>
    </source>
</evidence>
<feature type="transmembrane region" description="Helical" evidence="10">
    <location>
        <begin position="162"/>
        <end position="184"/>
    </location>
</feature>
<dbReference type="Proteomes" id="UP001187192">
    <property type="component" value="Unassembled WGS sequence"/>
</dbReference>
<comment type="similarity">
    <text evidence="2">Belongs to the UbiA prenyltransferase family.</text>
</comment>
<evidence type="ECO:0000256" key="4">
    <source>
        <dbReference type="ARBA" id="ARBA00022640"/>
    </source>
</evidence>
<evidence type="ECO:0000256" key="6">
    <source>
        <dbReference type="ARBA" id="ARBA00022692"/>
    </source>
</evidence>
<feature type="transmembrane region" description="Helical" evidence="10">
    <location>
        <begin position="108"/>
        <end position="127"/>
    </location>
</feature>
<keyword evidence="8 10" id="KW-1133">Transmembrane helix</keyword>
<evidence type="ECO:0000256" key="8">
    <source>
        <dbReference type="ARBA" id="ARBA00022989"/>
    </source>
</evidence>
<dbReference type="GO" id="GO:0031969">
    <property type="term" value="C:chloroplast membrane"/>
    <property type="evidence" value="ECO:0007669"/>
    <property type="project" value="UniProtKB-SubCell"/>
</dbReference>
<evidence type="ECO:0000313" key="12">
    <source>
        <dbReference type="Proteomes" id="UP001187192"/>
    </source>
</evidence>
<evidence type="ECO:0000256" key="1">
    <source>
        <dbReference type="ARBA" id="ARBA00004508"/>
    </source>
</evidence>
<dbReference type="InterPro" id="IPR044878">
    <property type="entry name" value="UbiA_sf"/>
</dbReference>
<dbReference type="Pfam" id="PF01040">
    <property type="entry name" value="UbiA"/>
    <property type="match status" value="1"/>
</dbReference>
<organism evidence="11 12">
    <name type="scientific">Ficus carica</name>
    <name type="common">Common fig</name>
    <dbReference type="NCBI Taxonomy" id="3494"/>
    <lineage>
        <taxon>Eukaryota</taxon>
        <taxon>Viridiplantae</taxon>
        <taxon>Streptophyta</taxon>
        <taxon>Embryophyta</taxon>
        <taxon>Tracheophyta</taxon>
        <taxon>Spermatophyta</taxon>
        <taxon>Magnoliopsida</taxon>
        <taxon>eudicotyledons</taxon>
        <taxon>Gunneridae</taxon>
        <taxon>Pentapetalae</taxon>
        <taxon>rosids</taxon>
        <taxon>fabids</taxon>
        <taxon>Rosales</taxon>
        <taxon>Moraceae</taxon>
        <taxon>Ficeae</taxon>
        <taxon>Ficus</taxon>
    </lineage>
</organism>
<name>A0AA88CXB2_FICCA</name>
<dbReference type="Gene3D" id="1.10.357.140">
    <property type="entry name" value="UbiA prenyltransferase"/>
    <property type="match status" value="1"/>
</dbReference>
<dbReference type="InterPro" id="IPR000537">
    <property type="entry name" value="UbiA_prenyltransferase"/>
</dbReference>
<keyword evidence="9 10" id="KW-0472">Membrane</keyword>
<dbReference type="PANTHER" id="PTHR43009">
    <property type="entry name" value="HOMOGENTISATE SOLANESYLTRANSFERASE, CHLOROPLASTIC"/>
    <property type="match status" value="1"/>
</dbReference>
<feature type="non-terminal residue" evidence="11">
    <location>
        <position position="1"/>
    </location>
</feature>
<proteinExistence type="inferred from homology"/>
<keyword evidence="5" id="KW-0808">Transferase</keyword>
<dbReference type="AlphaFoldDB" id="A0AA88CXB2"/>
<reference evidence="11" key="1">
    <citation type="submission" date="2023-07" db="EMBL/GenBank/DDBJ databases">
        <title>draft genome sequence of fig (Ficus carica).</title>
        <authorList>
            <person name="Takahashi T."/>
            <person name="Nishimura K."/>
        </authorList>
    </citation>
    <scope>NUCLEOTIDE SEQUENCE</scope>
</reference>
<accession>A0AA88CXB2</accession>
<evidence type="ECO:0008006" key="13">
    <source>
        <dbReference type="Google" id="ProtNLM"/>
    </source>
</evidence>
<dbReference type="PANTHER" id="PTHR43009:SF10">
    <property type="entry name" value="HOMOGENTISATE SOLANESYLTRANSFERASE, CHLOROPLASTIC"/>
    <property type="match status" value="1"/>
</dbReference>
<keyword evidence="7" id="KW-0809">Transit peptide</keyword>
<dbReference type="EMBL" id="BTGU01003686">
    <property type="protein sequence ID" value="GMN35410.1"/>
    <property type="molecule type" value="Genomic_DNA"/>
</dbReference>
<keyword evidence="12" id="KW-1185">Reference proteome</keyword>
<feature type="transmembrane region" description="Helical" evidence="10">
    <location>
        <begin position="134"/>
        <end position="150"/>
    </location>
</feature>
<comment type="caution">
    <text evidence="11">The sequence shown here is derived from an EMBL/GenBank/DDBJ whole genome shotgun (WGS) entry which is preliminary data.</text>
</comment>
<evidence type="ECO:0000313" key="11">
    <source>
        <dbReference type="EMBL" id="GMN35410.1"/>
    </source>
</evidence>
<evidence type="ECO:0000256" key="2">
    <source>
        <dbReference type="ARBA" id="ARBA00005985"/>
    </source>
</evidence>
<evidence type="ECO:0000256" key="10">
    <source>
        <dbReference type="SAM" id="Phobius"/>
    </source>
</evidence>
<evidence type="ECO:0000256" key="9">
    <source>
        <dbReference type="ARBA" id="ARBA00023136"/>
    </source>
</evidence>
<feature type="transmembrane region" description="Helical" evidence="10">
    <location>
        <begin position="35"/>
        <end position="53"/>
    </location>
</feature>
<evidence type="ECO:0000256" key="3">
    <source>
        <dbReference type="ARBA" id="ARBA00022528"/>
    </source>
</evidence>
<comment type="subcellular location">
    <subcellularLocation>
        <location evidence="1">Plastid</location>
        <location evidence="1">Chloroplast membrane</location>
        <topology evidence="1">Multi-pass membrane protein</topology>
    </subcellularLocation>
</comment>
<dbReference type="GO" id="GO:0016765">
    <property type="term" value="F:transferase activity, transferring alkyl or aryl (other than methyl) groups"/>
    <property type="evidence" value="ECO:0007669"/>
    <property type="project" value="InterPro"/>
</dbReference>
<gene>
    <name evidence="11" type="ORF">TIFTF001_045014</name>
</gene>
<feature type="transmembrane region" description="Helical" evidence="10">
    <location>
        <begin position="196"/>
        <end position="215"/>
    </location>
</feature>
<keyword evidence="4" id="KW-0934">Plastid</keyword>